<protein>
    <submittedName>
        <fullName evidence="2">Uncharacterized protein</fullName>
    </submittedName>
</protein>
<dbReference type="EMBL" id="BMVO01000052">
    <property type="protein sequence ID" value="GHB33501.1"/>
    <property type="molecule type" value="Genomic_DNA"/>
</dbReference>
<feature type="compositionally biased region" description="Low complexity" evidence="1">
    <location>
        <begin position="111"/>
        <end position="133"/>
    </location>
</feature>
<evidence type="ECO:0000256" key="1">
    <source>
        <dbReference type="SAM" id="MobiDB-lite"/>
    </source>
</evidence>
<dbReference type="Proteomes" id="UP000599437">
    <property type="component" value="Unassembled WGS sequence"/>
</dbReference>
<dbReference type="PANTHER" id="PTHR10948">
    <property type="entry name" value="TRANSPOSASE"/>
    <property type="match status" value="1"/>
</dbReference>
<organism evidence="2 3">
    <name type="scientific">Streptomyces chryseus</name>
    <dbReference type="NCBI Taxonomy" id="68186"/>
    <lineage>
        <taxon>Bacteria</taxon>
        <taxon>Bacillati</taxon>
        <taxon>Actinomycetota</taxon>
        <taxon>Actinomycetes</taxon>
        <taxon>Kitasatosporales</taxon>
        <taxon>Streptomycetaceae</taxon>
        <taxon>Streptomyces</taxon>
    </lineage>
</organism>
<accession>A0ABQ3ECE2</accession>
<proteinExistence type="predicted"/>
<sequence>MNTVKTLPAHLKRSLTWEQGSGIGCHHEFTVTPDVPVYFYDPASPFPCRSNENVNGPLRQYFPKGTDLSVHSPEHLAAVAAELDHDVDVAELPATGSARRGGHPGSPSSPPGRSRSPRPASRRSPGAGSRCRR</sequence>
<keyword evidence="3" id="KW-1185">Reference proteome</keyword>
<evidence type="ECO:0000313" key="3">
    <source>
        <dbReference type="Proteomes" id="UP000599437"/>
    </source>
</evidence>
<feature type="region of interest" description="Disordered" evidence="1">
    <location>
        <begin position="87"/>
        <end position="133"/>
    </location>
</feature>
<dbReference type="PANTHER" id="PTHR10948:SF23">
    <property type="entry name" value="TRANSPOSASE INSI FOR INSERTION SEQUENCE ELEMENT IS30A-RELATED"/>
    <property type="match status" value="1"/>
</dbReference>
<name>A0ABQ3ECE2_9ACTN</name>
<comment type="caution">
    <text evidence="2">The sequence shown here is derived from an EMBL/GenBank/DDBJ whole genome shotgun (WGS) entry which is preliminary data.</text>
</comment>
<evidence type="ECO:0000313" key="2">
    <source>
        <dbReference type="EMBL" id="GHB33501.1"/>
    </source>
</evidence>
<reference evidence="3" key="1">
    <citation type="journal article" date="2019" name="Int. J. Syst. Evol. Microbiol.">
        <title>The Global Catalogue of Microorganisms (GCM) 10K type strain sequencing project: providing services to taxonomists for standard genome sequencing and annotation.</title>
        <authorList>
            <consortium name="The Broad Institute Genomics Platform"/>
            <consortium name="The Broad Institute Genome Sequencing Center for Infectious Disease"/>
            <person name="Wu L."/>
            <person name="Ma J."/>
        </authorList>
    </citation>
    <scope>NUCLEOTIDE SEQUENCE [LARGE SCALE GENOMIC DNA]</scope>
    <source>
        <strain evidence="3">JCM 4737</strain>
    </source>
</reference>
<gene>
    <name evidence="2" type="ORF">GCM10010346_65900</name>
</gene>
<dbReference type="InterPro" id="IPR051917">
    <property type="entry name" value="Transposase-Integrase"/>
</dbReference>